<dbReference type="EMBL" id="SADE01000001">
    <property type="protein sequence ID" value="RVU38549.1"/>
    <property type="molecule type" value="Genomic_DNA"/>
</dbReference>
<sequence length="232" mass="24797">MGKSPDILTERAFEAAHLGGPVFDCADTGNAVQAVSQGREAGAVLISCRTEGEGDALAAAGFRKVETLVTLERRSLKPLDGRLGRGLVRAGGVADVPACRRVAVEALRWDRFHADPRIDDQAADALKAEWIENDLRGRADRVFVAEVDGAVAGFCAMLLRADLAVIDLIAVAPDKQGKGIGRALVAAAVDHYREQMTAMLVGTQAGNPASVSFYKSMGFQEVKRADTWHWTP</sequence>
<feature type="domain" description="N-acetyltransferase" evidence="3">
    <location>
        <begin position="86"/>
        <end position="232"/>
    </location>
</feature>
<accession>A0A3S2VPH4</accession>
<evidence type="ECO:0000256" key="2">
    <source>
        <dbReference type="ARBA" id="ARBA00023315"/>
    </source>
</evidence>
<evidence type="ECO:0000313" key="4">
    <source>
        <dbReference type="EMBL" id="RVU38549.1"/>
    </source>
</evidence>
<keyword evidence="2" id="KW-0012">Acyltransferase</keyword>
<comment type="caution">
    <text evidence="4">The sequence shown here is derived from an EMBL/GenBank/DDBJ whole genome shotgun (WGS) entry which is preliminary data.</text>
</comment>
<keyword evidence="1 4" id="KW-0808">Transferase</keyword>
<evidence type="ECO:0000313" key="5">
    <source>
        <dbReference type="Proteomes" id="UP000287447"/>
    </source>
</evidence>
<proteinExistence type="predicted"/>
<organism evidence="4 5">
    <name type="scientific">Hwanghaeella grinnelliae</name>
    <dbReference type="NCBI Taxonomy" id="2500179"/>
    <lineage>
        <taxon>Bacteria</taxon>
        <taxon>Pseudomonadati</taxon>
        <taxon>Pseudomonadota</taxon>
        <taxon>Alphaproteobacteria</taxon>
        <taxon>Rhodospirillales</taxon>
        <taxon>Rhodospirillaceae</taxon>
        <taxon>Hwanghaeella</taxon>
    </lineage>
</organism>
<dbReference type="PROSITE" id="PS51186">
    <property type="entry name" value="GNAT"/>
    <property type="match status" value="1"/>
</dbReference>
<keyword evidence="5" id="KW-1185">Reference proteome</keyword>
<evidence type="ECO:0000259" key="3">
    <source>
        <dbReference type="PROSITE" id="PS51186"/>
    </source>
</evidence>
<dbReference type="InterPro" id="IPR016181">
    <property type="entry name" value="Acyl_CoA_acyltransferase"/>
</dbReference>
<evidence type="ECO:0000256" key="1">
    <source>
        <dbReference type="ARBA" id="ARBA00022679"/>
    </source>
</evidence>
<dbReference type="GO" id="GO:0016747">
    <property type="term" value="F:acyltransferase activity, transferring groups other than amino-acyl groups"/>
    <property type="evidence" value="ECO:0007669"/>
    <property type="project" value="InterPro"/>
</dbReference>
<dbReference type="CDD" id="cd04301">
    <property type="entry name" value="NAT_SF"/>
    <property type="match status" value="1"/>
</dbReference>
<dbReference type="Gene3D" id="3.40.630.30">
    <property type="match status" value="1"/>
</dbReference>
<dbReference type="Pfam" id="PF00583">
    <property type="entry name" value="Acetyltransf_1"/>
    <property type="match status" value="1"/>
</dbReference>
<reference evidence="5" key="1">
    <citation type="submission" date="2019-01" db="EMBL/GenBank/DDBJ databases">
        <title>Gri0909 isolated from a small marine red alga.</title>
        <authorList>
            <person name="Kim J."/>
            <person name="Jeong S.E."/>
            <person name="Jeon C.O."/>
        </authorList>
    </citation>
    <scope>NUCLEOTIDE SEQUENCE [LARGE SCALE GENOMIC DNA]</scope>
    <source>
        <strain evidence="5">Gri0909</strain>
    </source>
</reference>
<name>A0A3S2VPH4_9PROT</name>
<dbReference type="InterPro" id="IPR000182">
    <property type="entry name" value="GNAT_dom"/>
</dbReference>
<dbReference type="SUPFAM" id="SSF55729">
    <property type="entry name" value="Acyl-CoA N-acyltransferases (Nat)"/>
    <property type="match status" value="1"/>
</dbReference>
<dbReference type="AlphaFoldDB" id="A0A3S2VPH4"/>
<dbReference type="InterPro" id="IPR050832">
    <property type="entry name" value="Bact_Acetyltransf"/>
</dbReference>
<dbReference type="Proteomes" id="UP000287447">
    <property type="component" value="Unassembled WGS sequence"/>
</dbReference>
<dbReference type="PANTHER" id="PTHR43877">
    <property type="entry name" value="AMINOALKYLPHOSPHONATE N-ACETYLTRANSFERASE-RELATED-RELATED"/>
    <property type="match status" value="1"/>
</dbReference>
<gene>
    <name evidence="4" type="ORF">EOI86_04505</name>
</gene>
<protein>
    <submittedName>
        <fullName evidence="4">GNAT family N-acetyltransferase</fullName>
    </submittedName>
</protein>